<evidence type="ECO:0000256" key="1">
    <source>
        <dbReference type="SAM" id="MobiDB-lite"/>
    </source>
</evidence>
<gene>
    <name evidence="2" type="ORF">SNAT2548_LOCUS9003</name>
</gene>
<protein>
    <submittedName>
        <fullName evidence="2">Uncharacterized protein</fullName>
    </submittedName>
</protein>
<evidence type="ECO:0000313" key="2">
    <source>
        <dbReference type="EMBL" id="CAE7227724.1"/>
    </source>
</evidence>
<dbReference type="AlphaFoldDB" id="A0A812KHS3"/>
<keyword evidence="3" id="KW-1185">Reference proteome</keyword>
<accession>A0A812KHS3</accession>
<sequence length="190" mass="20459">MMSTPAERASAALSHRPTNSAEGLERPCHGHSLQSSWALFLKNSERMTDVNCLGGPSDGEGLLRLRKMPSKEDSQSLASWLKLNGSLAAVAFASSSTHNAAWSGQCSAGIVALLLCCWSRTRCIWECHGRLIPETAKQHPSSNSVQHRLGREGHFSGSKYIGVFAHTAISASIRAYASSTTFHLPLPDLS</sequence>
<dbReference type="Proteomes" id="UP000604046">
    <property type="component" value="Unassembled WGS sequence"/>
</dbReference>
<proteinExistence type="predicted"/>
<dbReference type="EMBL" id="CAJNDS010000680">
    <property type="protein sequence ID" value="CAE7227724.1"/>
    <property type="molecule type" value="Genomic_DNA"/>
</dbReference>
<organism evidence="2 3">
    <name type="scientific">Symbiodinium natans</name>
    <dbReference type="NCBI Taxonomy" id="878477"/>
    <lineage>
        <taxon>Eukaryota</taxon>
        <taxon>Sar</taxon>
        <taxon>Alveolata</taxon>
        <taxon>Dinophyceae</taxon>
        <taxon>Suessiales</taxon>
        <taxon>Symbiodiniaceae</taxon>
        <taxon>Symbiodinium</taxon>
    </lineage>
</organism>
<feature type="region of interest" description="Disordered" evidence="1">
    <location>
        <begin position="1"/>
        <end position="27"/>
    </location>
</feature>
<evidence type="ECO:0000313" key="3">
    <source>
        <dbReference type="Proteomes" id="UP000604046"/>
    </source>
</evidence>
<reference evidence="2" key="1">
    <citation type="submission" date="2021-02" db="EMBL/GenBank/DDBJ databases">
        <authorList>
            <person name="Dougan E. K."/>
            <person name="Rhodes N."/>
            <person name="Thang M."/>
            <person name="Chan C."/>
        </authorList>
    </citation>
    <scope>NUCLEOTIDE SEQUENCE</scope>
</reference>
<comment type="caution">
    <text evidence="2">The sequence shown here is derived from an EMBL/GenBank/DDBJ whole genome shotgun (WGS) entry which is preliminary data.</text>
</comment>
<name>A0A812KHS3_9DINO</name>